<dbReference type="InterPro" id="IPR023210">
    <property type="entry name" value="NADP_OxRdtase_dom"/>
</dbReference>
<dbReference type="PROSITE" id="PS00063">
    <property type="entry name" value="ALDOKETO_REDUCTASE_3"/>
    <property type="match status" value="1"/>
</dbReference>
<keyword evidence="8" id="KW-1185">Reference proteome</keyword>
<gene>
    <name evidence="7" type="ORF">PHACADRAFT_132131</name>
</gene>
<evidence type="ECO:0000256" key="5">
    <source>
        <dbReference type="PIRSR" id="PIRSR000097-3"/>
    </source>
</evidence>
<evidence type="ECO:0000313" key="7">
    <source>
        <dbReference type="EMBL" id="EKM48872.1"/>
    </source>
</evidence>
<reference evidence="7 8" key="1">
    <citation type="journal article" date="2012" name="BMC Genomics">
        <title>Comparative genomics of the white-rot fungi, Phanerochaete carnosa and P. chrysosporium, to elucidate the genetic basis of the distinct wood types they colonize.</title>
        <authorList>
            <person name="Suzuki H."/>
            <person name="MacDonald J."/>
            <person name="Syed K."/>
            <person name="Salamov A."/>
            <person name="Hori C."/>
            <person name="Aerts A."/>
            <person name="Henrissat B."/>
            <person name="Wiebenga A."/>
            <person name="vanKuyk P.A."/>
            <person name="Barry K."/>
            <person name="Lindquist E."/>
            <person name="LaButti K."/>
            <person name="Lapidus A."/>
            <person name="Lucas S."/>
            <person name="Coutinho P."/>
            <person name="Gong Y."/>
            <person name="Samejima M."/>
            <person name="Mahadevan R."/>
            <person name="Abou-Zaid M."/>
            <person name="de Vries R.P."/>
            <person name="Igarashi K."/>
            <person name="Yadav J.S."/>
            <person name="Grigoriev I.V."/>
            <person name="Master E.R."/>
        </authorList>
    </citation>
    <scope>NUCLEOTIDE SEQUENCE [LARGE SCALE GENOMIC DNA]</scope>
    <source>
        <strain evidence="7 8">HHB-10118-sp</strain>
    </source>
</reference>
<dbReference type="InterPro" id="IPR036812">
    <property type="entry name" value="NAD(P)_OxRdtase_dom_sf"/>
</dbReference>
<feature type="site" description="Lowers pKa of active site Tyr" evidence="5">
    <location>
        <position position="81"/>
    </location>
</feature>
<dbReference type="PRINTS" id="PR00069">
    <property type="entry name" value="ALDKETRDTASE"/>
</dbReference>
<dbReference type="InterPro" id="IPR018170">
    <property type="entry name" value="Aldo/ket_reductase_CS"/>
</dbReference>
<dbReference type="InterPro" id="IPR020471">
    <property type="entry name" value="AKR"/>
</dbReference>
<name>K5WFD6_PHACS</name>
<organism evidence="7 8">
    <name type="scientific">Phanerochaete carnosa (strain HHB-10118-sp)</name>
    <name type="common">White-rot fungus</name>
    <name type="synonym">Peniophora carnosa</name>
    <dbReference type="NCBI Taxonomy" id="650164"/>
    <lineage>
        <taxon>Eukaryota</taxon>
        <taxon>Fungi</taxon>
        <taxon>Dikarya</taxon>
        <taxon>Basidiomycota</taxon>
        <taxon>Agaricomycotina</taxon>
        <taxon>Agaricomycetes</taxon>
        <taxon>Polyporales</taxon>
        <taxon>Phanerochaetaceae</taxon>
        <taxon>Phanerochaete</taxon>
    </lineage>
</organism>
<dbReference type="EMBL" id="JH930674">
    <property type="protein sequence ID" value="EKM48872.1"/>
    <property type="molecule type" value="Genomic_DNA"/>
</dbReference>
<dbReference type="GO" id="GO:0016616">
    <property type="term" value="F:oxidoreductase activity, acting on the CH-OH group of donors, NAD or NADP as acceptor"/>
    <property type="evidence" value="ECO:0007669"/>
    <property type="project" value="UniProtKB-ARBA"/>
</dbReference>
<dbReference type="PIRSF" id="PIRSF000097">
    <property type="entry name" value="AKR"/>
    <property type="match status" value="1"/>
</dbReference>
<dbReference type="GeneID" id="18908212"/>
<dbReference type="RefSeq" id="XP_007402576.1">
    <property type="nucleotide sequence ID" value="XM_007402514.1"/>
</dbReference>
<dbReference type="Gene3D" id="3.20.20.100">
    <property type="entry name" value="NADP-dependent oxidoreductase domain"/>
    <property type="match status" value="1"/>
</dbReference>
<sequence length="318" mass="34727">MAANVPQFTLNNGIEMPGVGKGCWLGIEGDRTTTRAMCLNALKVGYRHLDTVSGCSCNESSVGEAIRESGIPRSEVFMTTKLGHYHNVRQSFEHSLEALGIGYIDLYLMHWPQTNEHKTEPWNPGRALSFGEHPNFVDAWRAMEALLATGKVRAIGVSNFSIQNLDVLLRHASVVPACNQVEAHPCLPHAALKAYCEARRILLTAYAPLGQGNPLYFSDPDVARIAARHGATPAQVALSWLVQRGTPPVVKSANVERMQANISLVPLAPEEMRAVDGVHAKPGMHRSLLDYHAPDGTVFGWTYEQLGWAFEVGGVVKA</sequence>
<evidence type="ECO:0000256" key="4">
    <source>
        <dbReference type="PIRSR" id="PIRSR000097-2"/>
    </source>
</evidence>
<accession>K5WFD6</accession>
<evidence type="ECO:0000256" key="1">
    <source>
        <dbReference type="ARBA" id="ARBA00007905"/>
    </source>
</evidence>
<dbReference type="InParanoid" id="K5WFD6"/>
<dbReference type="PANTHER" id="PTHR43827">
    <property type="entry name" value="2,5-DIKETO-D-GLUCONIC ACID REDUCTASE"/>
    <property type="match status" value="1"/>
</dbReference>
<dbReference type="Proteomes" id="UP000008370">
    <property type="component" value="Unassembled WGS sequence"/>
</dbReference>
<dbReference type="SUPFAM" id="SSF51430">
    <property type="entry name" value="NAD(P)-linked oxidoreductase"/>
    <property type="match status" value="1"/>
</dbReference>
<evidence type="ECO:0000256" key="2">
    <source>
        <dbReference type="ARBA" id="ARBA00022857"/>
    </source>
</evidence>
<comment type="similarity">
    <text evidence="1">Belongs to the aldo/keto reductase family.</text>
</comment>
<dbReference type="Pfam" id="PF00248">
    <property type="entry name" value="Aldo_ket_red"/>
    <property type="match status" value="1"/>
</dbReference>
<evidence type="ECO:0000313" key="8">
    <source>
        <dbReference type="Proteomes" id="UP000008370"/>
    </source>
</evidence>
<keyword evidence="3" id="KW-0560">Oxidoreductase</keyword>
<dbReference type="KEGG" id="pco:PHACADRAFT_132131"/>
<dbReference type="PANTHER" id="PTHR43827:SF3">
    <property type="entry name" value="NADP-DEPENDENT OXIDOREDUCTASE DOMAIN-CONTAINING PROTEIN"/>
    <property type="match status" value="1"/>
</dbReference>
<feature type="domain" description="NADP-dependent oxidoreductase" evidence="6">
    <location>
        <begin position="30"/>
        <end position="278"/>
    </location>
</feature>
<evidence type="ECO:0000259" key="6">
    <source>
        <dbReference type="Pfam" id="PF00248"/>
    </source>
</evidence>
<proteinExistence type="inferred from homology"/>
<protein>
    <recommendedName>
        <fullName evidence="6">NADP-dependent oxidoreductase domain-containing protein</fullName>
    </recommendedName>
</protein>
<dbReference type="AlphaFoldDB" id="K5WFD6"/>
<dbReference type="CDD" id="cd19071">
    <property type="entry name" value="AKR_AKR1-5-like"/>
    <property type="match status" value="1"/>
</dbReference>
<keyword evidence="2" id="KW-0521">NADP</keyword>
<evidence type="ECO:0000256" key="3">
    <source>
        <dbReference type="ARBA" id="ARBA00023002"/>
    </source>
</evidence>
<dbReference type="OrthoDB" id="5945798at2759"/>
<feature type="binding site" evidence="4">
    <location>
        <position position="110"/>
    </location>
    <ligand>
        <name>substrate</name>
    </ligand>
</feature>
<dbReference type="PROSITE" id="PS00062">
    <property type="entry name" value="ALDOKETO_REDUCTASE_2"/>
    <property type="match status" value="1"/>
</dbReference>
<dbReference type="STRING" id="650164.K5WFD6"/>
<dbReference type="HOGENOM" id="CLU_023205_0_0_1"/>